<dbReference type="InterPro" id="IPR001216">
    <property type="entry name" value="P-phosphate_BS"/>
</dbReference>
<feature type="non-terminal residue" evidence="4">
    <location>
        <position position="52"/>
    </location>
</feature>
<dbReference type="GO" id="GO:0006535">
    <property type="term" value="P:cysteine biosynthetic process from serine"/>
    <property type="evidence" value="ECO:0007669"/>
    <property type="project" value="InterPro"/>
</dbReference>
<dbReference type="Pfam" id="PF00291">
    <property type="entry name" value="PALP"/>
    <property type="match status" value="1"/>
</dbReference>
<dbReference type="InterPro" id="IPR001926">
    <property type="entry name" value="TrpB-like_PALP"/>
</dbReference>
<evidence type="ECO:0000256" key="1">
    <source>
        <dbReference type="ARBA" id="ARBA00001933"/>
    </source>
</evidence>
<dbReference type="SUPFAM" id="SSF53686">
    <property type="entry name" value="Tryptophan synthase beta subunit-like PLP-dependent enzymes"/>
    <property type="match status" value="1"/>
</dbReference>
<accession>A0A2N5A5M7</accession>
<gene>
    <name evidence="4" type="ORF">CWM98_33565</name>
</gene>
<comment type="caution">
    <text evidence="4">The sequence shown here is derived from an EMBL/GenBank/DDBJ whole genome shotgun (WGS) entry which is preliminary data.</text>
</comment>
<sequence length="52" mass="5688">MSLFHSVSDLIGHTPLLQLHKLDTGPCSLFLKLENQNPGGSIKDRVALSMIN</sequence>
<reference evidence="4 5" key="1">
    <citation type="submission" date="2017-11" db="EMBL/GenBank/DDBJ databases">
        <authorList>
            <person name="Han C.G."/>
        </authorList>
    </citation>
    <scope>NUCLEOTIDE SEQUENCE [LARGE SCALE GENOMIC DNA]</scope>
    <source>
        <strain evidence="4 5">A5</strain>
    </source>
</reference>
<dbReference type="PROSITE" id="PS00901">
    <property type="entry name" value="CYS_SYNTHASE"/>
    <property type="match status" value="1"/>
</dbReference>
<dbReference type="AlphaFoldDB" id="A0A2N5A5M7"/>
<dbReference type="Proteomes" id="UP000234473">
    <property type="component" value="Unassembled WGS sequence"/>
</dbReference>
<evidence type="ECO:0000313" key="5">
    <source>
        <dbReference type="Proteomes" id="UP000234473"/>
    </source>
</evidence>
<comment type="cofactor">
    <cofactor evidence="1">
        <name>pyridoxal 5'-phosphate</name>
        <dbReference type="ChEBI" id="CHEBI:597326"/>
    </cofactor>
</comment>
<dbReference type="Gene3D" id="3.40.50.1100">
    <property type="match status" value="2"/>
</dbReference>
<dbReference type="InterPro" id="IPR036052">
    <property type="entry name" value="TrpB-like_PALP_sf"/>
</dbReference>
<keyword evidence="2" id="KW-0663">Pyridoxal phosphate</keyword>
<organism evidence="4 5">
    <name type="scientific">Klebsiella variicola</name>
    <dbReference type="NCBI Taxonomy" id="244366"/>
    <lineage>
        <taxon>Bacteria</taxon>
        <taxon>Pseudomonadati</taxon>
        <taxon>Pseudomonadota</taxon>
        <taxon>Gammaproteobacteria</taxon>
        <taxon>Enterobacterales</taxon>
        <taxon>Enterobacteriaceae</taxon>
        <taxon>Klebsiella/Raoultella group</taxon>
        <taxon>Klebsiella</taxon>
        <taxon>Klebsiella pneumoniae complex</taxon>
    </lineage>
</organism>
<evidence type="ECO:0000313" key="4">
    <source>
        <dbReference type="EMBL" id="PLP38165.1"/>
    </source>
</evidence>
<proteinExistence type="predicted"/>
<reference evidence="4 5" key="2">
    <citation type="submission" date="2018-01" db="EMBL/GenBank/DDBJ databases">
        <title>Genomic study of Klebsiella pneumoniae.</title>
        <authorList>
            <person name="Yang Y."/>
            <person name="Bicalho R."/>
        </authorList>
    </citation>
    <scope>NUCLEOTIDE SEQUENCE [LARGE SCALE GENOMIC DNA]</scope>
    <source>
        <strain evidence="4 5">A5</strain>
    </source>
</reference>
<name>A0A2N5A5M7_KLEVA</name>
<evidence type="ECO:0000259" key="3">
    <source>
        <dbReference type="Pfam" id="PF00291"/>
    </source>
</evidence>
<dbReference type="EMBL" id="PICB01002665">
    <property type="protein sequence ID" value="PLP38165.1"/>
    <property type="molecule type" value="Genomic_DNA"/>
</dbReference>
<dbReference type="GO" id="GO:0016765">
    <property type="term" value="F:transferase activity, transferring alkyl or aryl (other than methyl) groups"/>
    <property type="evidence" value="ECO:0007669"/>
    <property type="project" value="UniProtKB-ARBA"/>
</dbReference>
<evidence type="ECO:0000256" key="2">
    <source>
        <dbReference type="ARBA" id="ARBA00022898"/>
    </source>
</evidence>
<protein>
    <submittedName>
        <fullName evidence="4">Cystathionine beta-synthase</fullName>
    </submittedName>
</protein>
<feature type="domain" description="Tryptophan synthase beta chain-like PALP" evidence="3">
    <location>
        <begin position="7"/>
        <end position="51"/>
    </location>
</feature>